<protein>
    <recommendedName>
        <fullName evidence="2">DUF4124 domain-containing protein</fullName>
    </recommendedName>
</protein>
<gene>
    <name evidence="3" type="ORF">NBRC116187_09990</name>
</gene>
<keyword evidence="1" id="KW-0175">Coiled coil</keyword>
<evidence type="ECO:0000313" key="3">
    <source>
        <dbReference type="EMBL" id="GAA6130639.1"/>
    </source>
</evidence>
<dbReference type="InterPro" id="IPR025392">
    <property type="entry name" value="DUF4124"/>
</dbReference>
<evidence type="ECO:0000256" key="1">
    <source>
        <dbReference type="SAM" id="Coils"/>
    </source>
</evidence>
<feature type="coiled-coil region" evidence="1">
    <location>
        <begin position="72"/>
        <end position="121"/>
    </location>
</feature>
<reference evidence="3 4" key="1">
    <citation type="submission" date="2024-04" db="EMBL/GenBank/DDBJ databases">
        <title>Draft genome sequence of Halopseudomonas sabulinigri NBRC 116187.</title>
        <authorList>
            <person name="Miyakawa T."/>
            <person name="Kusuya Y."/>
            <person name="Miura T."/>
        </authorList>
    </citation>
    <scope>NUCLEOTIDE SEQUENCE [LARGE SCALE GENOMIC DNA]</scope>
    <source>
        <strain evidence="3 4">4NH20-0042</strain>
    </source>
</reference>
<dbReference type="EMBL" id="BAABWD010000001">
    <property type="protein sequence ID" value="GAA6130639.1"/>
    <property type="molecule type" value="Genomic_DNA"/>
</dbReference>
<name>A0ABP9ZMG4_9GAMM</name>
<organism evidence="3 4">
    <name type="scientific">Halopseudomonas sabulinigri</name>
    <dbReference type="NCBI Taxonomy" id="472181"/>
    <lineage>
        <taxon>Bacteria</taxon>
        <taxon>Pseudomonadati</taxon>
        <taxon>Pseudomonadota</taxon>
        <taxon>Gammaproteobacteria</taxon>
        <taxon>Pseudomonadales</taxon>
        <taxon>Pseudomonadaceae</taxon>
        <taxon>Halopseudomonas</taxon>
    </lineage>
</organism>
<feature type="domain" description="DUF4124" evidence="2">
    <location>
        <begin position="24"/>
        <end position="67"/>
    </location>
</feature>
<dbReference type="Pfam" id="PF13511">
    <property type="entry name" value="DUF4124"/>
    <property type="match status" value="1"/>
</dbReference>
<dbReference type="Proteomes" id="UP001486808">
    <property type="component" value="Unassembled WGS sequence"/>
</dbReference>
<evidence type="ECO:0000259" key="2">
    <source>
        <dbReference type="Pfam" id="PF13511"/>
    </source>
</evidence>
<evidence type="ECO:0000313" key="4">
    <source>
        <dbReference type="Proteomes" id="UP001486808"/>
    </source>
</evidence>
<comment type="caution">
    <text evidence="3">The sequence shown here is derived from an EMBL/GenBank/DDBJ whole genome shotgun (WGS) entry which is preliminary data.</text>
</comment>
<proteinExistence type="predicted"/>
<accession>A0ABP9ZMG4</accession>
<keyword evidence="4" id="KW-1185">Reference proteome</keyword>
<sequence length="156" mass="18376">MLDRLVRDSPGNVMKLRLLLLPLLSTCALGQAEAQIYRWVDAQGQVHFDQRPRQGAEQIEVRPQVVEREEHVRESEQNRQRLFDVREQERAEQRELNAQLRQQQSARCAKLREQLALYDKRVFWYEEDANGRRVEVPNDRVQASKNALLAQLREGC</sequence>